<gene>
    <name evidence="1" type="ORF">TNCV_3711121</name>
</gene>
<evidence type="ECO:0000313" key="1">
    <source>
        <dbReference type="EMBL" id="GFX89680.1"/>
    </source>
</evidence>
<organism evidence="1 2">
    <name type="scientific">Trichonephila clavipes</name>
    <name type="common">Golden silk orbweaver</name>
    <name type="synonym">Nephila clavipes</name>
    <dbReference type="NCBI Taxonomy" id="2585209"/>
    <lineage>
        <taxon>Eukaryota</taxon>
        <taxon>Metazoa</taxon>
        <taxon>Ecdysozoa</taxon>
        <taxon>Arthropoda</taxon>
        <taxon>Chelicerata</taxon>
        <taxon>Arachnida</taxon>
        <taxon>Araneae</taxon>
        <taxon>Araneomorphae</taxon>
        <taxon>Entelegynae</taxon>
        <taxon>Araneoidea</taxon>
        <taxon>Nephilidae</taxon>
        <taxon>Trichonephila</taxon>
    </lineage>
</organism>
<dbReference type="Proteomes" id="UP000887159">
    <property type="component" value="Unassembled WGS sequence"/>
</dbReference>
<comment type="caution">
    <text evidence="1">The sequence shown here is derived from an EMBL/GenBank/DDBJ whole genome shotgun (WGS) entry which is preliminary data.</text>
</comment>
<proteinExistence type="predicted"/>
<reference evidence="1" key="1">
    <citation type="submission" date="2020-08" db="EMBL/GenBank/DDBJ databases">
        <title>Multicomponent nature underlies the extraordinary mechanical properties of spider dragline silk.</title>
        <authorList>
            <person name="Kono N."/>
            <person name="Nakamura H."/>
            <person name="Mori M."/>
            <person name="Yoshida Y."/>
            <person name="Ohtoshi R."/>
            <person name="Malay A.D."/>
            <person name="Moran D.A.P."/>
            <person name="Tomita M."/>
            <person name="Numata K."/>
            <person name="Arakawa K."/>
        </authorList>
    </citation>
    <scope>NUCLEOTIDE SEQUENCE</scope>
</reference>
<name>A0A8X6R8X4_TRICX</name>
<evidence type="ECO:0000313" key="2">
    <source>
        <dbReference type="Proteomes" id="UP000887159"/>
    </source>
</evidence>
<dbReference type="AlphaFoldDB" id="A0A8X6R8X4"/>
<protein>
    <submittedName>
        <fullName evidence="1">Uncharacterized protein</fullName>
    </submittedName>
</protein>
<dbReference type="EMBL" id="BMAU01021076">
    <property type="protein sequence ID" value="GFX89680.1"/>
    <property type="molecule type" value="Genomic_DNA"/>
</dbReference>
<sequence>MVSGIAGMKVIKDPRVGWFETTMRIESSRIGGSETIRLIVDPRVERFEMIMPIEDLGINGFGMIAELKGI</sequence>
<keyword evidence="2" id="KW-1185">Reference proteome</keyword>
<accession>A0A8X6R8X4</accession>